<evidence type="ECO:0000256" key="1">
    <source>
        <dbReference type="SAM" id="Phobius"/>
    </source>
</evidence>
<dbReference type="AlphaFoldDB" id="M3HR99"/>
<sequence length="138" mass="14704">KGDVITQSGVVSKGSIITTFSTTSWTTYITTCSNGEISTVTSAITGSSDSIIVVTVTHCEEDKCSTMLSTIHCPITTVFTSCQSNICSEITTTITLDNPTYSTINTITQSNIPTANSGISKYAMNLYIIIIPFILLVL</sequence>
<protein>
    <submittedName>
        <fullName evidence="2">Uncharacterized protein</fullName>
    </submittedName>
</protein>
<gene>
    <name evidence="2" type="ORF">G210_4970</name>
</gene>
<evidence type="ECO:0000313" key="3">
    <source>
        <dbReference type="Proteomes" id="UP000011777"/>
    </source>
</evidence>
<reference evidence="2 3" key="1">
    <citation type="submission" date="2013-02" db="EMBL/GenBank/DDBJ databases">
        <title>Genome sequence of Candida maltosa Xu316, a potential industrial strain for xylitol and ethanol production.</title>
        <authorList>
            <person name="Yu J."/>
            <person name="Wang Q."/>
            <person name="Geng X."/>
            <person name="Bao W."/>
            <person name="He P."/>
            <person name="Cai J."/>
        </authorList>
    </citation>
    <scope>NUCLEOTIDE SEQUENCE [LARGE SCALE GENOMIC DNA]</scope>
    <source>
        <strain evidence="3">Xu316</strain>
    </source>
</reference>
<keyword evidence="1" id="KW-0472">Membrane</keyword>
<evidence type="ECO:0000313" key="2">
    <source>
        <dbReference type="EMBL" id="EMG50027.1"/>
    </source>
</evidence>
<dbReference type="Proteomes" id="UP000011777">
    <property type="component" value="Unassembled WGS sequence"/>
</dbReference>
<organism evidence="2 3">
    <name type="scientific">Candida maltosa (strain Xu316)</name>
    <name type="common">Yeast</name>
    <dbReference type="NCBI Taxonomy" id="1245528"/>
    <lineage>
        <taxon>Eukaryota</taxon>
        <taxon>Fungi</taxon>
        <taxon>Dikarya</taxon>
        <taxon>Ascomycota</taxon>
        <taxon>Saccharomycotina</taxon>
        <taxon>Pichiomycetes</taxon>
        <taxon>Debaryomycetaceae</taxon>
        <taxon>Candida/Lodderomyces clade</taxon>
        <taxon>Candida</taxon>
    </lineage>
</organism>
<proteinExistence type="predicted"/>
<keyword evidence="1" id="KW-0812">Transmembrane</keyword>
<feature type="transmembrane region" description="Helical" evidence="1">
    <location>
        <begin position="119"/>
        <end position="137"/>
    </location>
</feature>
<name>M3HR99_CANMX</name>
<keyword evidence="1" id="KW-1133">Transmembrane helix</keyword>
<dbReference type="HOGENOM" id="CLU_1859956_0_0_1"/>
<comment type="caution">
    <text evidence="2">The sequence shown here is derived from an EMBL/GenBank/DDBJ whole genome shotgun (WGS) entry which is preliminary data.</text>
</comment>
<accession>M3HR99</accession>
<keyword evidence="3" id="KW-1185">Reference proteome</keyword>
<dbReference type="EMBL" id="AOGT01000411">
    <property type="protein sequence ID" value="EMG50027.1"/>
    <property type="molecule type" value="Genomic_DNA"/>
</dbReference>
<feature type="non-terminal residue" evidence="2">
    <location>
        <position position="1"/>
    </location>
</feature>